<dbReference type="InterPro" id="IPR011030">
    <property type="entry name" value="Lipovitellin_superhlx_dom"/>
</dbReference>
<proteinExistence type="predicted"/>
<dbReference type="Ensembl" id="ENSCSAVT00000008807.1">
    <property type="protein sequence ID" value="ENSCSAVP00000008697.1"/>
    <property type="gene ID" value="ENSCSAVG00000005167.1"/>
</dbReference>
<sequence>MFIQFVRNSAQPQFIPNLLKFAELSEFPLVHHLAITTLGVYDVEHLGLEVKKAMNRIYHQNVRKYEGTVRSAAVNLILTSQPSKRDVENIFISLSYLKSRELANFILARIRDLIKTDHPSSNVLMEVLKDTAYSNYWSLAQSGMASAYTGYLHKKADSSGTYGLFMEYSNAGMMRRTAVDFSLHSQNSSISLTQLGIVA</sequence>
<dbReference type="PANTHER" id="PTHR13024:SF0">
    <property type="entry name" value="MICROSOMAL TRIACYLGLYCEROL TRANSFER PROTEIN"/>
    <property type="match status" value="1"/>
</dbReference>
<dbReference type="Gene3D" id="1.25.10.20">
    <property type="entry name" value="Vitellinogen, superhelical"/>
    <property type="match status" value="1"/>
</dbReference>
<dbReference type="Proteomes" id="UP000007875">
    <property type="component" value="Unassembled WGS sequence"/>
</dbReference>
<dbReference type="GO" id="GO:0005783">
    <property type="term" value="C:endoplasmic reticulum"/>
    <property type="evidence" value="ECO:0007669"/>
    <property type="project" value="UniProtKB-SubCell"/>
</dbReference>
<dbReference type="GeneTree" id="ENSGT00390000011412"/>
<dbReference type="eggNOG" id="KOG4337">
    <property type="taxonomic scope" value="Eukaryota"/>
</dbReference>
<keyword evidence="3" id="KW-0732">Signal</keyword>
<evidence type="ECO:0000256" key="1">
    <source>
        <dbReference type="ARBA" id="ARBA00004240"/>
    </source>
</evidence>
<evidence type="ECO:0000259" key="5">
    <source>
        <dbReference type="Pfam" id="PF19444"/>
    </source>
</evidence>
<evidence type="ECO:0000256" key="3">
    <source>
        <dbReference type="ARBA" id="ARBA00022729"/>
    </source>
</evidence>
<dbReference type="GO" id="GO:0008289">
    <property type="term" value="F:lipid binding"/>
    <property type="evidence" value="ECO:0007669"/>
    <property type="project" value="InterPro"/>
</dbReference>
<dbReference type="GO" id="GO:0005794">
    <property type="term" value="C:Golgi apparatus"/>
    <property type="evidence" value="ECO:0007669"/>
    <property type="project" value="TreeGrafter"/>
</dbReference>
<feature type="domain" description="MTP large subunit lipid-binding" evidence="5">
    <location>
        <begin position="124"/>
        <end position="197"/>
    </location>
</feature>
<reference evidence="6" key="2">
    <citation type="submission" date="2025-08" db="UniProtKB">
        <authorList>
            <consortium name="Ensembl"/>
        </authorList>
    </citation>
    <scope>IDENTIFICATION</scope>
</reference>
<dbReference type="GO" id="GO:0005548">
    <property type="term" value="F:phospholipid transporter activity"/>
    <property type="evidence" value="ECO:0007669"/>
    <property type="project" value="InterPro"/>
</dbReference>
<dbReference type="AlphaFoldDB" id="H2YTN7"/>
<keyword evidence="7" id="KW-1185">Reference proteome</keyword>
<dbReference type="GO" id="GO:0016323">
    <property type="term" value="C:basolateral plasma membrane"/>
    <property type="evidence" value="ECO:0007669"/>
    <property type="project" value="TreeGrafter"/>
</dbReference>
<dbReference type="InParanoid" id="H2YTN7"/>
<evidence type="ECO:0000256" key="4">
    <source>
        <dbReference type="ARBA" id="ARBA00022824"/>
    </source>
</evidence>
<dbReference type="InterPro" id="IPR045811">
    <property type="entry name" value="MTP_lip-bd"/>
</dbReference>
<dbReference type="GO" id="GO:0042157">
    <property type="term" value="P:lipoprotein metabolic process"/>
    <property type="evidence" value="ECO:0007669"/>
    <property type="project" value="TreeGrafter"/>
</dbReference>
<dbReference type="Pfam" id="PF19444">
    <property type="entry name" value="MTP_lip_bd"/>
    <property type="match status" value="1"/>
</dbReference>
<comment type="subcellular location">
    <subcellularLocation>
        <location evidence="1">Endoplasmic reticulum</location>
    </subcellularLocation>
</comment>
<dbReference type="STRING" id="51511.ENSCSAVP00000008697"/>
<evidence type="ECO:0000313" key="6">
    <source>
        <dbReference type="Ensembl" id="ENSCSAVP00000008697.1"/>
    </source>
</evidence>
<dbReference type="PANTHER" id="PTHR13024">
    <property type="entry name" value="MICROSOMAL TRIGLYCERIDE TRANSFER PROTEIN, LARGE SUBUNIT"/>
    <property type="match status" value="1"/>
</dbReference>
<dbReference type="InterPro" id="IPR039988">
    <property type="entry name" value="MTTP"/>
</dbReference>
<name>H2YTN7_CIOSA</name>
<evidence type="ECO:0000313" key="7">
    <source>
        <dbReference type="Proteomes" id="UP000007875"/>
    </source>
</evidence>
<keyword evidence="4" id="KW-0256">Endoplasmic reticulum</keyword>
<reference evidence="7" key="1">
    <citation type="submission" date="2003-08" db="EMBL/GenBank/DDBJ databases">
        <authorList>
            <person name="Birren B."/>
            <person name="Nusbaum C."/>
            <person name="Abebe A."/>
            <person name="Abouelleil A."/>
            <person name="Adekoya E."/>
            <person name="Ait-zahra M."/>
            <person name="Allen N."/>
            <person name="Allen T."/>
            <person name="An P."/>
            <person name="Anderson M."/>
            <person name="Anderson S."/>
            <person name="Arachchi H."/>
            <person name="Armbruster J."/>
            <person name="Bachantsang P."/>
            <person name="Baldwin J."/>
            <person name="Barry A."/>
            <person name="Bayul T."/>
            <person name="Blitshsteyn B."/>
            <person name="Bloom T."/>
            <person name="Blye J."/>
            <person name="Boguslavskiy L."/>
            <person name="Borowsky M."/>
            <person name="Boukhgalter B."/>
            <person name="Brunache A."/>
            <person name="Butler J."/>
            <person name="Calixte N."/>
            <person name="Calvo S."/>
            <person name="Camarata J."/>
            <person name="Campo K."/>
            <person name="Chang J."/>
            <person name="Cheshatsang Y."/>
            <person name="Citroen M."/>
            <person name="Collymore A."/>
            <person name="Considine T."/>
            <person name="Cook A."/>
            <person name="Cooke P."/>
            <person name="Corum B."/>
            <person name="Cuomo C."/>
            <person name="David R."/>
            <person name="Dawoe T."/>
            <person name="Degray S."/>
            <person name="Dodge S."/>
            <person name="Dooley K."/>
            <person name="Dorje P."/>
            <person name="Dorjee K."/>
            <person name="Dorris L."/>
            <person name="Duffey N."/>
            <person name="Dupes A."/>
            <person name="Elkins T."/>
            <person name="Engels R."/>
            <person name="Erickson J."/>
            <person name="Farina A."/>
            <person name="Faro S."/>
            <person name="Ferreira P."/>
            <person name="Fischer H."/>
            <person name="Fitzgerald M."/>
            <person name="Foley K."/>
            <person name="Gage D."/>
            <person name="Galagan J."/>
            <person name="Gearin G."/>
            <person name="Gnerre S."/>
            <person name="Gnirke A."/>
            <person name="Goyette A."/>
            <person name="Graham J."/>
            <person name="Grandbois E."/>
            <person name="Gyaltsen K."/>
            <person name="Hafez N."/>
            <person name="Hagopian D."/>
            <person name="Hagos B."/>
            <person name="Hall J."/>
            <person name="Hatcher B."/>
            <person name="Heller A."/>
            <person name="Higgins H."/>
            <person name="Honan T."/>
            <person name="Horn A."/>
            <person name="Houde N."/>
            <person name="Hughes L."/>
            <person name="Hulme W."/>
            <person name="Husby E."/>
            <person name="Iliev I."/>
            <person name="Jaffe D."/>
            <person name="Jones C."/>
            <person name="Kamal M."/>
            <person name="Kamat A."/>
            <person name="Kamvysselis M."/>
            <person name="Karlsson E."/>
            <person name="Kells C."/>
            <person name="Kieu A."/>
            <person name="Kisner P."/>
            <person name="Kodira C."/>
            <person name="Kulbokas E."/>
            <person name="Labutti K."/>
            <person name="Lama D."/>
            <person name="Landers T."/>
            <person name="Leger J."/>
            <person name="Levine S."/>
            <person name="Lewis D."/>
            <person name="Lewis T."/>
            <person name="Lindblad-toh K."/>
            <person name="Liu X."/>
            <person name="Lokyitsang T."/>
            <person name="Lokyitsang Y."/>
            <person name="Lucien O."/>
            <person name="Lui A."/>
            <person name="Ma L.J."/>
            <person name="Mabbitt R."/>
            <person name="Macdonald J."/>
            <person name="Maclean C."/>
            <person name="Major J."/>
            <person name="Manning J."/>
            <person name="Marabella R."/>
            <person name="Maru K."/>
            <person name="Matthews C."/>
            <person name="Mauceli E."/>
            <person name="Mccarthy M."/>
            <person name="Mcdonough S."/>
            <person name="Mcghee T."/>
            <person name="Meldrim J."/>
            <person name="Meneus L."/>
            <person name="Mesirov J."/>
            <person name="Mihalev A."/>
            <person name="Mihova T."/>
            <person name="Mikkelsen T."/>
            <person name="Mlenga V."/>
            <person name="Moru K."/>
            <person name="Mozes J."/>
            <person name="Mulrain L."/>
            <person name="Munson G."/>
            <person name="Naylor J."/>
            <person name="Newes C."/>
            <person name="Nguyen C."/>
            <person name="Nguyen N."/>
            <person name="Nguyen T."/>
            <person name="Nicol R."/>
            <person name="Nielsen C."/>
            <person name="Nizzari M."/>
            <person name="Norbu C."/>
            <person name="Norbu N."/>
            <person name="O'donnell P."/>
            <person name="Okoawo O."/>
            <person name="O'leary S."/>
            <person name="Omotosho B."/>
            <person name="O'neill K."/>
            <person name="Osman S."/>
            <person name="Parker S."/>
            <person name="Perrin D."/>
            <person name="Phunkhang P."/>
            <person name="Piqani B."/>
            <person name="Purcell S."/>
            <person name="Rachupka T."/>
            <person name="Ramasamy U."/>
            <person name="Rameau R."/>
            <person name="Ray V."/>
            <person name="Raymond C."/>
            <person name="Retta R."/>
            <person name="Richardson S."/>
            <person name="Rise C."/>
            <person name="Rodriguez J."/>
            <person name="Rogers J."/>
            <person name="Rogov P."/>
            <person name="Rutman M."/>
            <person name="Schupbach R."/>
            <person name="Seaman C."/>
            <person name="Settipalli S."/>
            <person name="Sharpe T."/>
            <person name="Sheridan J."/>
            <person name="Sherpa N."/>
            <person name="Shi J."/>
            <person name="Smirnov S."/>
            <person name="Smith C."/>
            <person name="Sougnez C."/>
            <person name="Spencer B."/>
            <person name="Stalker J."/>
            <person name="Stange-thomann N."/>
            <person name="Stavropoulos S."/>
            <person name="Stetson K."/>
            <person name="Stone C."/>
            <person name="Stone S."/>
            <person name="Stubbs M."/>
            <person name="Talamas J."/>
            <person name="Tchuinga P."/>
            <person name="Tenzing P."/>
            <person name="Tesfaye S."/>
            <person name="Theodore J."/>
            <person name="Thoulutsang Y."/>
            <person name="Topham K."/>
            <person name="Towey S."/>
            <person name="Tsamla T."/>
            <person name="Tsomo N."/>
            <person name="Vallee D."/>
            <person name="Vassiliev H."/>
            <person name="Venkataraman V."/>
            <person name="Vinson J."/>
            <person name="Vo A."/>
            <person name="Wade C."/>
            <person name="Wang S."/>
            <person name="Wangchuk T."/>
            <person name="Wangdi T."/>
            <person name="Whittaker C."/>
            <person name="Wilkinson J."/>
            <person name="Wu Y."/>
            <person name="Wyman D."/>
            <person name="Yadav S."/>
            <person name="Yang S."/>
            <person name="Yang X."/>
            <person name="Yeager S."/>
            <person name="Yee E."/>
            <person name="Young G."/>
            <person name="Zainoun J."/>
            <person name="Zembeck L."/>
            <person name="Zimmer A."/>
            <person name="Zody M."/>
            <person name="Lander E."/>
        </authorList>
    </citation>
    <scope>NUCLEOTIDE SEQUENCE [LARGE SCALE GENOMIC DNA]</scope>
</reference>
<organism evidence="6 7">
    <name type="scientific">Ciona savignyi</name>
    <name type="common">Pacific transparent sea squirt</name>
    <dbReference type="NCBI Taxonomy" id="51511"/>
    <lineage>
        <taxon>Eukaryota</taxon>
        <taxon>Metazoa</taxon>
        <taxon>Chordata</taxon>
        <taxon>Tunicata</taxon>
        <taxon>Ascidiacea</taxon>
        <taxon>Phlebobranchia</taxon>
        <taxon>Cionidae</taxon>
        <taxon>Ciona</taxon>
    </lineage>
</organism>
<dbReference type="SUPFAM" id="SSF48431">
    <property type="entry name" value="Lipovitellin-phosvitin complex, superhelical domain"/>
    <property type="match status" value="1"/>
</dbReference>
<keyword evidence="2" id="KW-0813">Transport</keyword>
<protein>
    <recommendedName>
        <fullName evidence="5">MTP large subunit lipid-binding domain-containing protein</fullName>
    </recommendedName>
</protein>
<evidence type="ECO:0000256" key="2">
    <source>
        <dbReference type="ARBA" id="ARBA00022448"/>
    </source>
</evidence>
<reference evidence="6" key="3">
    <citation type="submission" date="2025-09" db="UniProtKB">
        <authorList>
            <consortium name="Ensembl"/>
        </authorList>
    </citation>
    <scope>IDENTIFICATION</scope>
</reference>
<accession>H2YTN7</accession>
<dbReference type="HOGENOM" id="CLU_1374983_0_0_1"/>